<keyword evidence="4" id="KW-1185">Reference proteome</keyword>
<dbReference type="AlphaFoldDB" id="A0A853C1Z4"/>
<dbReference type="NCBIfam" id="TIGR03086">
    <property type="entry name" value="TIGR03086 family metal-binding protein"/>
    <property type="match status" value="1"/>
</dbReference>
<gene>
    <name evidence="3" type="ORF">HNR19_002918</name>
</gene>
<dbReference type="Pfam" id="PF11716">
    <property type="entry name" value="MDMPI_N"/>
    <property type="match status" value="1"/>
</dbReference>
<accession>A0A853C1Z4</accession>
<organism evidence="3 4">
    <name type="scientific">Nocardioides thalensis</name>
    <dbReference type="NCBI Taxonomy" id="1914755"/>
    <lineage>
        <taxon>Bacteria</taxon>
        <taxon>Bacillati</taxon>
        <taxon>Actinomycetota</taxon>
        <taxon>Actinomycetes</taxon>
        <taxon>Propionibacteriales</taxon>
        <taxon>Nocardioidaceae</taxon>
        <taxon>Nocardioides</taxon>
    </lineage>
</organism>
<sequence length="226" mass="23939">MTRAQQTTRPLLLVAGAGAYLERAVDELRDDELARPTPCARWTVADLLVHVGDSLDVLRATHDTSRAEVPPLGTDATSLEHGIRVRVTATVQAAYAASPRTTVDIGDRQLPEELLQAVTALEMGIHGWDIVSARGIARAMPASLASGLLQVALTTVPADDRGGQFGPPSRAPEGAPPVQRLLAWLGRADPSPGPAPEPARRKAPATEVYPSEALRTCPPAAQHPEE</sequence>
<name>A0A853C1Z4_9ACTN</name>
<dbReference type="GO" id="GO:0046872">
    <property type="term" value="F:metal ion binding"/>
    <property type="evidence" value="ECO:0007669"/>
    <property type="project" value="InterPro"/>
</dbReference>
<dbReference type="InterPro" id="IPR024344">
    <property type="entry name" value="MDMPI_metal-binding"/>
</dbReference>
<reference evidence="3 4" key="1">
    <citation type="submission" date="2020-07" db="EMBL/GenBank/DDBJ databases">
        <title>Sequencing the genomes of 1000 actinobacteria strains.</title>
        <authorList>
            <person name="Klenk H.-P."/>
        </authorList>
    </citation>
    <scope>NUCLEOTIDE SEQUENCE [LARGE SCALE GENOMIC DNA]</scope>
    <source>
        <strain evidence="3 4">DSM 103833</strain>
    </source>
</reference>
<dbReference type="EMBL" id="JACCFP010000001">
    <property type="protein sequence ID" value="NYJ02220.1"/>
    <property type="molecule type" value="Genomic_DNA"/>
</dbReference>
<evidence type="ECO:0000256" key="1">
    <source>
        <dbReference type="SAM" id="MobiDB-lite"/>
    </source>
</evidence>
<evidence type="ECO:0000313" key="4">
    <source>
        <dbReference type="Proteomes" id="UP000530424"/>
    </source>
</evidence>
<dbReference type="RefSeq" id="WP_179668619.1">
    <property type="nucleotide sequence ID" value="NZ_JACCFP010000001.1"/>
</dbReference>
<dbReference type="InterPro" id="IPR017520">
    <property type="entry name" value="CHP03086"/>
</dbReference>
<proteinExistence type="predicted"/>
<protein>
    <submittedName>
        <fullName evidence="3">Uncharacterized protein (TIGR03086 family)</fullName>
    </submittedName>
</protein>
<dbReference type="Proteomes" id="UP000530424">
    <property type="component" value="Unassembled WGS sequence"/>
</dbReference>
<comment type="caution">
    <text evidence="3">The sequence shown here is derived from an EMBL/GenBank/DDBJ whole genome shotgun (WGS) entry which is preliminary data.</text>
</comment>
<dbReference type="SUPFAM" id="SSF109854">
    <property type="entry name" value="DinB/YfiT-like putative metalloenzymes"/>
    <property type="match status" value="1"/>
</dbReference>
<evidence type="ECO:0000259" key="2">
    <source>
        <dbReference type="Pfam" id="PF11716"/>
    </source>
</evidence>
<dbReference type="InterPro" id="IPR034660">
    <property type="entry name" value="DinB/YfiT-like"/>
</dbReference>
<dbReference type="Gene3D" id="1.20.120.450">
    <property type="entry name" value="dinb family like domain"/>
    <property type="match status" value="1"/>
</dbReference>
<feature type="domain" description="Mycothiol-dependent maleylpyruvate isomerase metal-binding" evidence="2">
    <location>
        <begin position="17"/>
        <end position="130"/>
    </location>
</feature>
<dbReference type="InterPro" id="IPR017517">
    <property type="entry name" value="Maleyloyr_isom"/>
</dbReference>
<evidence type="ECO:0000313" key="3">
    <source>
        <dbReference type="EMBL" id="NYJ02220.1"/>
    </source>
</evidence>
<feature type="region of interest" description="Disordered" evidence="1">
    <location>
        <begin position="184"/>
        <end position="226"/>
    </location>
</feature>
<dbReference type="NCBIfam" id="TIGR03083">
    <property type="entry name" value="maleylpyruvate isomerase family mycothiol-dependent enzyme"/>
    <property type="match status" value="1"/>
</dbReference>